<dbReference type="EMBL" id="CAFBPJ010000054">
    <property type="protein sequence ID" value="CAB5015550.1"/>
    <property type="molecule type" value="Genomic_DNA"/>
</dbReference>
<dbReference type="SUPFAM" id="SSF56235">
    <property type="entry name" value="N-terminal nucleophile aminohydrolases (Ntn hydrolases)"/>
    <property type="match status" value="1"/>
</dbReference>
<dbReference type="InterPro" id="IPR052193">
    <property type="entry name" value="Peptidase_C59"/>
</dbReference>
<evidence type="ECO:0000256" key="2">
    <source>
        <dbReference type="ARBA" id="ARBA00022801"/>
    </source>
</evidence>
<dbReference type="InterPro" id="IPR029132">
    <property type="entry name" value="CBAH/NAAA_C"/>
</dbReference>
<evidence type="ECO:0000313" key="4">
    <source>
        <dbReference type="EMBL" id="CAB4685312.1"/>
    </source>
</evidence>
<comment type="similarity">
    <text evidence="1">Belongs to the peptidase C59 family.</text>
</comment>
<keyword evidence="2" id="KW-0378">Hydrolase</keyword>
<gene>
    <name evidence="4" type="ORF">UFOPK2310_01484</name>
    <name evidence="5" type="ORF">UFOPK4092_00630</name>
</gene>
<feature type="domain" description="Choloylglycine hydrolase/NAAA C-terminal" evidence="3">
    <location>
        <begin position="2"/>
        <end position="314"/>
    </location>
</feature>
<protein>
    <submittedName>
        <fullName evidence="4">Unannotated protein</fullName>
    </submittedName>
</protein>
<dbReference type="PANTHER" id="PTHR35527">
    <property type="entry name" value="CHOLOYLGLYCINE HYDROLASE"/>
    <property type="match status" value="1"/>
</dbReference>
<name>A0A6J6NGE7_9ZZZZ</name>
<organism evidence="4">
    <name type="scientific">freshwater metagenome</name>
    <dbReference type="NCBI Taxonomy" id="449393"/>
    <lineage>
        <taxon>unclassified sequences</taxon>
        <taxon>metagenomes</taxon>
        <taxon>ecological metagenomes</taxon>
    </lineage>
</organism>
<dbReference type="PANTHER" id="PTHR35527:SF2">
    <property type="entry name" value="HYDROLASE"/>
    <property type="match status" value="1"/>
</dbReference>
<dbReference type="GO" id="GO:0016787">
    <property type="term" value="F:hydrolase activity"/>
    <property type="evidence" value="ECO:0007669"/>
    <property type="project" value="UniProtKB-KW"/>
</dbReference>
<accession>A0A6J6NGE7</accession>
<dbReference type="EMBL" id="CAEZWW010000230">
    <property type="protein sequence ID" value="CAB4685312.1"/>
    <property type="molecule type" value="Genomic_DNA"/>
</dbReference>
<dbReference type="AlphaFoldDB" id="A0A6J6NGE7"/>
<proteinExistence type="inferred from homology"/>
<evidence type="ECO:0000259" key="3">
    <source>
        <dbReference type="Pfam" id="PF02275"/>
    </source>
</evidence>
<evidence type="ECO:0000313" key="5">
    <source>
        <dbReference type="EMBL" id="CAB5015550.1"/>
    </source>
</evidence>
<dbReference type="Gene3D" id="3.60.60.10">
    <property type="entry name" value="Penicillin V Acylase, Chain A"/>
    <property type="match status" value="1"/>
</dbReference>
<sequence length="335" mass="35246">MCTNFKTKKATDGSVVIGRSLEFPTEMPTALAALPADYSGVGVASGGKPGKAWSATHGIVGMCAFGKPEFLIDGMNDAGLSAHLLYMPGGYCTYQPFIGDGSDLCEADLIAYLLGTCSTIVEVRAALQGSNIWGFDPGMGFAPPIHCLVHDETSSIAIELHPSGWVIVENPTGVGTNSPYMDWHLTNLNNYVGLSNNTPADQTFGTFTIAAAGQGQGLMGLPGDFTPPARFVRAAAQVALSDVPVTGAQAEQFAMHILNSFDMVPGLVKESFGAAGIVDEVTVWDTICNLTGKRYAYRTVTDPTWYVVDLAATDFTKAARVQPISFAGGFTPVGI</sequence>
<evidence type="ECO:0000256" key="1">
    <source>
        <dbReference type="ARBA" id="ARBA00006625"/>
    </source>
</evidence>
<dbReference type="Pfam" id="PF02275">
    <property type="entry name" value="CBAH"/>
    <property type="match status" value="1"/>
</dbReference>
<reference evidence="4" key="1">
    <citation type="submission" date="2020-05" db="EMBL/GenBank/DDBJ databases">
        <authorList>
            <person name="Chiriac C."/>
            <person name="Salcher M."/>
            <person name="Ghai R."/>
            <person name="Kavagutti S V."/>
        </authorList>
    </citation>
    <scope>NUCLEOTIDE SEQUENCE</scope>
</reference>
<dbReference type="InterPro" id="IPR029055">
    <property type="entry name" value="Ntn_hydrolases_N"/>
</dbReference>